<evidence type="ECO:0000313" key="3">
    <source>
        <dbReference type="Proteomes" id="UP000663854"/>
    </source>
</evidence>
<protein>
    <submittedName>
        <fullName evidence="1">Uncharacterized protein</fullName>
    </submittedName>
</protein>
<organism evidence="1 3">
    <name type="scientific">Rotaria sordida</name>
    <dbReference type="NCBI Taxonomy" id="392033"/>
    <lineage>
        <taxon>Eukaryota</taxon>
        <taxon>Metazoa</taxon>
        <taxon>Spiralia</taxon>
        <taxon>Gnathifera</taxon>
        <taxon>Rotifera</taxon>
        <taxon>Eurotatoria</taxon>
        <taxon>Bdelloidea</taxon>
        <taxon>Philodinida</taxon>
        <taxon>Philodinidae</taxon>
        <taxon>Rotaria</taxon>
    </lineage>
</organism>
<sequence length="82" mass="9331">MLLIFINNLEHLQLVGFDAFVNILDGINKKRFCQCHQYSAGITCLAFLSKQNILAITPLYNYEIDADLQLASNDVTKANMFF</sequence>
<dbReference type="EMBL" id="CAJNOL010001026">
    <property type="protein sequence ID" value="CAF1268923.1"/>
    <property type="molecule type" value="Genomic_DNA"/>
</dbReference>
<reference evidence="1" key="1">
    <citation type="submission" date="2021-02" db="EMBL/GenBank/DDBJ databases">
        <authorList>
            <person name="Nowell W R."/>
        </authorList>
    </citation>
    <scope>NUCLEOTIDE SEQUENCE</scope>
</reference>
<comment type="caution">
    <text evidence="1">The sequence shown here is derived from an EMBL/GenBank/DDBJ whole genome shotgun (WGS) entry which is preliminary data.</text>
</comment>
<evidence type="ECO:0000313" key="1">
    <source>
        <dbReference type="EMBL" id="CAF1037593.1"/>
    </source>
</evidence>
<name>A0A814JH45_9BILA</name>
<gene>
    <name evidence="2" type="ORF">JXQ802_LOCUS27882</name>
    <name evidence="1" type="ORF">PYM288_LOCUS16468</name>
</gene>
<dbReference type="Proteomes" id="UP000663870">
    <property type="component" value="Unassembled WGS sequence"/>
</dbReference>
<evidence type="ECO:0000313" key="4">
    <source>
        <dbReference type="Proteomes" id="UP000663870"/>
    </source>
</evidence>
<accession>A0A814JH45</accession>
<dbReference type="AlphaFoldDB" id="A0A814JH45"/>
<dbReference type="Proteomes" id="UP000663854">
    <property type="component" value="Unassembled WGS sequence"/>
</dbReference>
<keyword evidence="4" id="KW-1185">Reference proteome</keyword>
<evidence type="ECO:0000313" key="2">
    <source>
        <dbReference type="EMBL" id="CAF1268923.1"/>
    </source>
</evidence>
<dbReference type="EMBL" id="CAJNOH010000429">
    <property type="protein sequence ID" value="CAF1037593.1"/>
    <property type="molecule type" value="Genomic_DNA"/>
</dbReference>
<proteinExistence type="predicted"/>